<feature type="compositionally biased region" description="Low complexity" evidence="1">
    <location>
        <begin position="117"/>
        <end position="128"/>
    </location>
</feature>
<protein>
    <submittedName>
        <fullName evidence="2">Uncharacterized protein</fullName>
    </submittedName>
</protein>
<comment type="caution">
    <text evidence="2">The sequence shown here is derived from an EMBL/GenBank/DDBJ whole genome shotgun (WGS) entry which is preliminary data.</text>
</comment>
<evidence type="ECO:0000313" key="2">
    <source>
        <dbReference type="EMBL" id="KAF7365657.1"/>
    </source>
</evidence>
<dbReference type="EMBL" id="JACAZI010000003">
    <property type="protein sequence ID" value="KAF7365657.1"/>
    <property type="molecule type" value="Genomic_DNA"/>
</dbReference>
<evidence type="ECO:0000313" key="3">
    <source>
        <dbReference type="Proteomes" id="UP000620124"/>
    </source>
</evidence>
<gene>
    <name evidence="2" type="ORF">MVEN_00439300</name>
</gene>
<name>A0A8H6YUU8_9AGAR</name>
<keyword evidence="3" id="KW-1185">Reference proteome</keyword>
<accession>A0A8H6YUU8</accession>
<organism evidence="2 3">
    <name type="scientific">Mycena venus</name>
    <dbReference type="NCBI Taxonomy" id="2733690"/>
    <lineage>
        <taxon>Eukaryota</taxon>
        <taxon>Fungi</taxon>
        <taxon>Dikarya</taxon>
        <taxon>Basidiomycota</taxon>
        <taxon>Agaricomycotina</taxon>
        <taxon>Agaricomycetes</taxon>
        <taxon>Agaricomycetidae</taxon>
        <taxon>Agaricales</taxon>
        <taxon>Marasmiineae</taxon>
        <taxon>Mycenaceae</taxon>
        <taxon>Mycena</taxon>
    </lineage>
</organism>
<reference evidence="2" key="1">
    <citation type="submission" date="2020-05" db="EMBL/GenBank/DDBJ databases">
        <title>Mycena genomes resolve the evolution of fungal bioluminescence.</title>
        <authorList>
            <person name="Tsai I.J."/>
        </authorList>
    </citation>
    <scope>NUCLEOTIDE SEQUENCE</scope>
    <source>
        <strain evidence="2">CCC161011</strain>
    </source>
</reference>
<feature type="region of interest" description="Disordered" evidence="1">
    <location>
        <begin position="112"/>
        <end position="150"/>
    </location>
</feature>
<dbReference type="AlphaFoldDB" id="A0A8H6YUU8"/>
<proteinExistence type="predicted"/>
<sequence length="183" mass="19158">MDASSVTANVTVDDFDSIVSYADQSASSSSSFNANTSQWLTGTCHSKSAHLKYSTSSRGAGALGMTDEQMKPTFAYFAHNLSITNMAVENKSFFDLDSVVLSVPSLDAPRTLDNNMSSIASGNASTSSPGDARERSAVESPSLSGVRNDVGVATGAEGGLQRLSLLKEVPPVTNSYQANEQAM</sequence>
<evidence type="ECO:0000256" key="1">
    <source>
        <dbReference type="SAM" id="MobiDB-lite"/>
    </source>
</evidence>
<dbReference type="Proteomes" id="UP000620124">
    <property type="component" value="Unassembled WGS sequence"/>
</dbReference>